<dbReference type="InterPro" id="IPR023631">
    <property type="entry name" value="Amidase_dom"/>
</dbReference>
<evidence type="ECO:0000259" key="3">
    <source>
        <dbReference type="Pfam" id="PF01425"/>
    </source>
</evidence>
<dbReference type="SUPFAM" id="SSF75304">
    <property type="entry name" value="Amidase signature (AS) enzymes"/>
    <property type="match status" value="1"/>
</dbReference>
<dbReference type="PANTHER" id="PTHR11895">
    <property type="entry name" value="TRANSAMIDASE"/>
    <property type="match status" value="1"/>
</dbReference>
<dbReference type="Gene3D" id="3.90.1300.10">
    <property type="entry name" value="Amidase signature (AS) domain"/>
    <property type="match status" value="1"/>
</dbReference>
<keyword evidence="4" id="KW-0808">Transferase</keyword>
<proteinExistence type="predicted"/>
<feature type="domain" description="Amidase" evidence="3">
    <location>
        <begin position="23"/>
        <end position="434"/>
    </location>
</feature>
<evidence type="ECO:0000313" key="4">
    <source>
        <dbReference type="EMBL" id="MBB5703728.1"/>
    </source>
</evidence>
<dbReference type="Proteomes" id="UP000555546">
    <property type="component" value="Unassembled WGS sequence"/>
</dbReference>
<dbReference type="InterPro" id="IPR000120">
    <property type="entry name" value="Amidase"/>
</dbReference>
<dbReference type="PANTHER" id="PTHR11895:SF176">
    <property type="entry name" value="AMIDASE AMID-RELATED"/>
    <property type="match status" value="1"/>
</dbReference>
<comment type="caution">
    <text evidence="4">The sequence shown here is derived from an EMBL/GenBank/DDBJ whole genome shotgun (WGS) entry which is preliminary data.</text>
</comment>
<reference evidence="4 5" key="1">
    <citation type="submission" date="2020-08" db="EMBL/GenBank/DDBJ databases">
        <title>Genomic Encyclopedia of Type Strains, Phase IV (KMG-IV): sequencing the most valuable type-strain genomes for metagenomic binning, comparative biology and taxonomic classification.</title>
        <authorList>
            <person name="Goeker M."/>
        </authorList>
    </citation>
    <scope>NUCLEOTIDE SEQUENCE [LARGE SCALE GENOMIC DNA]</scope>
    <source>
        <strain evidence="4 5">DSM 26944</strain>
    </source>
</reference>
<evidence type="ECO:0000256" key="2">
    <source>
        <dbReference type="ARBA" id="ARBA00021874"/>
    </source>
</evidence>
<dbReference type="EMBL" id="JACIJG010000017">
    <property type="protein sequence ID" value="MBB5703728.1"/>
    <property type="molecule type" value="Genomic_DNA"/>
</dbReference>
<name>A0A7W9AZZ0_9HYPH</name>
<gene>
    <name evidence="4" type="ORF">FHS76_003638</name>
</gene>
<sequence length="457" mass="47982">MNSAQTNAAQTNAAQKSGIRDRLENILARLEARADREHVFSKVYAEKARAEADAADARHRAGGALGPLDGRIVSIKDLFDVAGEPTLAGSVVRRDAPPAARDAVIVGRLRDAGAIIVGKTHMTEFAFTPVGLNPHYGEPGNAIDPSRVPGGSSSGAAVSVAEGTSEIGIGSDTGGSVRIPAALNGLVGFKPTARRVPLAGAFPLAPSLDSVGPLTKTVADAVLTDAVMAGEEPVLPDPLPLRGLRVALPKGYLLADMEPEVAGHFEATVALLEKAGASIADLEVDDLIARLRDATRVGSIAGIEASHIHASTWLGDPDANVDVRVKGPLSLRVKVPAETYREIMATRAALVREMDERLGGFDMVATPATPIVAPTLASVNRDEAEYDRVEGLLLRDTQVGNQFDLCSITLPMPGMKLPTGFMLSARGGTDKRLLAAALSVEELLESESKSDMRARKW</sequence>
<dbReference type="PROSITE" id="PS00571">
    <property type="entry name" value="AMIDASES"/>
    <property type="match status" value="1"/>
</dbReference>
<organism evidence="4 5">
    <name type="scientific">Brucella daejeonensis</name>
    <dbReference type="NCBI Taxonomy" id="659015"/>
    <lineage>
        <taxon>Bacteria</taxon>
        <taxon>Pseudomonadati</taxon>
        <taxon>Pseudomonadota</taxon>
        <taxon>Alphaproteobacteria</taxon>
        <taxon>Hyphomicrobiales</taxon>
        <taxon>Brucellaceae</taxon>
        <taxon>Brucella/Ochrobactrum group</taxon>
        <taxon>Brucella</taxon>
    </lineage>
</organism>
<dbReference type="GO" id="GO:0016874">
    <property type="term" value="F:ligase activity"/>
    <property type="evidence" value="ECO:0007669"/>
    <property type="project" value="UniProtKB-KW"/>
</dbReference>
<evidence type="ECO:0000313" key="5">
    <source>
        <dbReference type="Proteomes" id="UP000555546"/>
    </source>
</evidence>
<dbReference type="AlphaFoldDB" id="A0A7W9AZZ0"/>
<accession>A0A7W9AZZ0</accession>
<evidence type="ECO:0000256" key="1">
    <source>
        <dbReference type="ARBA" id="ARBA00003871"/>
    </source>
</evidence>
<dbReference type="GO" id="GO:0016740">
    <property type="term" value="F:transferase activity"/>
    <property type="evidence" value="ECO:0007669"/>
    <property type="project" value="UniProtKB-KW"/>
</dbReference>
<keyword evidence="5" id="KW-1185">Reference proteome</keyword>
<keyword evidence="4" id="KW-0436">Ligase</keyword>
<dbReference type="InterPro" id="IPR036928">
    <property type="entry name" value="AS_sf"/>
</dbReference>
<dbReference type="Pfam" id="PF01425">
    <property type="entry name" value="Amidase"/>
    <property type="match status" value="1"/>
</dbReference>
<comment type="function">
    <text evidence="1">Hydrolyzes indole-3-acetamide (IAM) into indole-3-acetic acid (IAA).</text>
</comment>
<protein>
    <recommendedName>
        <fullName evidence="2">Indoleacetamide hydrolase</fullName>
    </recommendedName>
</protein>
<dbReference type="InterPro" id="IPR020556">
    <property type="entry name" value="Amidase_CS"/>
</dbReference>
<dbReference type="NCBIfam" id="NF004622">
    <property type="entry name" value="PRK05962.1"/>
    <property type="match status" value="1"/>
</dbReference>